<feature type="compositionally biased region" description="Polar residues" evidence="6">
    <location>
        <begin position="101"/>
        <end position="112"/>
    </location>
</feature>
<dbReference type="SUPFAM" id="SSF118290">
    <property type="entry name" value="WRKY DNA-binding domain"/>
    <property type="match status" value="1"/>
</dbReference>
<evidence type="ECO:0000256" key="4">
    <source>
        <dbReference type="ARBA" id="ARBA00023163"/>
    </source>
</evidence>
<evidence type="ECO:0000256" key="2">
    <source>
        <dbReference type="ARBA" id="ARBA00023015"/>
    </source>
</evidence>
<gene>
    <name evidence="8" type="primary">WRKY55</name>
    <name evidence="8" type="ORF">CASFOL_034233</name>
</gene>
<reference evidence="9" key="1">
    <citation type="journal article" date="2024" name="IScience">
        <title>Strigolactones Initiate the Formation of Haustorium-like Structures in Castilleja.</title>
        <authorList>
            <person name="Buerger M."/>
            <person name="Peterson D."/>
            <person name="Chory J."/>
        </authorList>
    </citation>
    <scope>NUCLEOTIDE SEQUENCE [LARGE SCALE GENOMIC DNA]</scope>
</reference>
<evidence type="ECO:0000256" key="3">
    <source>
        <dbReference type="ARBA" id="ARBA00023125"/>
    </source>
</evidence>
<evidence type="ECO:0000313" key="9">
    <source>
        <dbReference type="Proteomes" id="UP001632038"/>
    </source>
</evidence>
<keyword evidence="4" id="KW-0804">Transcription</keyword>
<dbReference type="Gene3D" id="2.20.25.80">
    <property type="entry name" value="WRKY domain"/>
    <property type="match status" value="1"/>
</dbReference>
<evidence type="ECO:0000259" key="7">
    <source>
        <dbReference type="PROSITE" id="PS50811"/>
    </source>
</evidence>
<name>A0ABD3BZI6_9LAMI</name>
<dbReference type="InterPro" id="IPR003657">
    <property type="entry name" value="WRKY_dom"/>
</dbReference>
<dbReference type="EMBL" id="JAVIJP010000061">
    <property type="protein sequence ID" value="KAL3622037.1"/>
    <property type="molecule type" value="Genomic_DNA"/>
</dbReference>
<keyword evidence="2" id="KW-0805">Transcription regulation</keyword>
<dbReference type="GO" id="GO:0005634">
    <property type="term" value="C:nucleus"/>
    <property type="evidence" value="ECO:0007669"/>
    <property type="project" value="UniProtKB-SubCell"/>
</dbReference>
<keyword evidence="3" id="KW-0238">DNA-binding</keyword>
<comment type="caution">
    <text evidence="8">The sequence shown here is derived from an EMBL/GenBank/DDBJ whole genome shotgun (WGS) entry which is preliminary data.</text>
</comment>
<evidence type="ECO:0000313" key="8">
    <source>
        <dbReference type="EMBL" id="KAL3622037.1"/>
    </source>
</evidence>
<organism evidence="8 9">
    <name type="scientific">Castilleja foliolosa</name>
    <dbReference type="NCBI Taxonomy" id="1961234"/>
    <lineage>
        <taxon>Eukaryota</taxon>
        <taxon>Viridiplantae</taxon>
        <taxon>Streptophyta</taxon>
        <taxon>Embryophyta</taxon>
        <taxon>Tracheophyta</taxon>
        <taxon>Spermatophyta</taxon>
        <taxon>Magnoliopsida</taxon>
        <taxon>eudicotyledons</taxon>
        <taxon>Gunneridae</taxon>
        <taxon>Pentapetalae</taxon>
        <taxon>asterids</taxon>
        <taxon>lamiids</taxon>
        <taxon>Lamiales</taxon>
        <taxon>Orobanchaceae</taxon>
        <taxon>Pedicularideae</taxon>
        <taxon>Castillejinae</taxon>
        <taxon>Castilleja</taxon>
    </lineage>
</organism>
<evidence type="ECO:0000256" key="5">
    <source>
        <dbReference type="ARBA" id="ARBA00023242"/>
    </source>
</evidence>
<comment type="subcellular location">
    <subcellularLocation>
        <location evidence="1">Nucleus</location>
    </subcellularLocation>
</comment>
<feature type="region of interest" description="Disordered" evidence="6">
    <location>
        <begin position="98"/>
        <end position="123"/>
    </location>
</feature>
<dbReference type="SMART" id="SM00774">
    <property type="entry name" value="WRKY"/>
    <property type="match status" value="1"/>
</dbReference>
<sequence>MDENLASFILYGCKLAKELEQNLPMLANQHDILLFSCEDIIRVFSNIRERLIISQQEQISVNLDNYHTDYLERANVVRGMGPISSGLELMAGGIRPVTINAPDSSKTASSPQKQRKRSNDEGYKIVKRVPAPQMGNLDVPPEDGYTWRKYGQKEILGSTYPRSYYRCTHQKLYDCPAKKQVQRLEDDPFTFEVTYRGTHACHVFSTAPSTAIVPPPPPTTTSAPPILSFSSSSSSLPTTAHWLSMQLLRDLGGAGPSATRFPDYQLPVADMADAMFNSASSSSNSLDLIFSSMDDKLDSEEKKD</sequence>
<dbReference type="AlphaFoldDB" id="A0ABD3BZI6"/>
<keyword evidence="5" id="KW-0539">Nucleus</keyword>
<keyword evidence="9" id="KW-1185">Reference proteome</keyword>
<accession>A0ABD3BZI6</accession>
<proteinExistence type="predicted"/>
<dbReference type="GO" id="GO:0003677">
    <property type="term" value="F:DNA binding"/>
    <property type="evidence" value="ECO:0007669"/>
    <property type="project" value="UniProtKB-KW"/>
</dbReference>
<dbReference type="PANTHER" id="PTHR32096:SF146">
    <property type="entry name" value="WRKY TRANSCRIPTION FACTOR 19-RELATED"/>
    <property type="match status" value="1"/>
</dbReference>
<evidence type="ECO:0000256" key="1">
    <source>
        <dbReference type="ARBA" id="ARBA00004123"/>
    </source>
</evidence>
<dbReference type="InterPro" id="IPR036576">
    <property type="entry name" value="WRKY_dom_sf"/>
</dbReference>
<dbReference type="PROSITE" id="PS50811">
    <property type="entry name" value="WRKY"/>
    <property type="match status" value="1"/>
</dbReference>
<dbReference type="Pfam" id="PF03106">
    <property type="entry name" value="WRKY"/>
    <property type="match status" value="1"/>
</dbReference>
<feature type="domain" description="WRKY" evidence="7">
    <location>
        <begin position="142"/>
        <end position="204"/>
    </location>
</feature>
<evidence type="ECO:0000256" key="6">
    <source>
        <dbReference type="SAM" id="MobiDB-lite"/>
    </source>
</evidence>
<dbReference type="PANTHER" id="PTHR32096">
    <property type="entry name" value="WRKY TRANSCRIPTION FACTOR 30-RELATED-RELATED"/>
    <property type="match status" value="1"/>
</dbReference>
<dbReference type="InterPro" id="IPR044810">
    <property type="entry name" value="WRKY_plant"/>
</dbReference>
<protein>
    <submittedName>
        <fullName evidence="8">DNA binding domain</fullName>
    </submittedName>
</protein>
<dbReference type="Proteomes" id="UP001632038">
    <property type="component" value="Unassembled WGS sequence"/>
</dbReference>